<evidence type="ECO:0000313" key="5">
    <source>
        <dbReference type="EMBL" id="ARP20409.1"/>
    </source>
</evidence>
<dbReference type="GO" id="GO:0052621">
    <property type="term" value="F:diguanylate cyclase activity"/>
    <property type="evidence" value="ECO:0007669"/>
    <property type="project" value="UniProtKB-EC"/>
</dbReference>
<dbReference type="Gene3D" id="3.30.450.40">
    <property type="match status" value="1"/>
</dbReference>
<evidence type="ECO:0000259" key="4">
    <source>
        <dbReference type="PROSITE" id="PS50887"/>
    </source>
</evidence>
<dbReference type="PANTHER" id="PTHR45138:SF9">
    <property type="entry name" value="DIGUANYLATE CYCLASE DGCM-RELATED"/>
    <property type="match status" value="1"/>
</dbReference>
<dbReference type="InterPro" id="IPR029787">
    <property type="entry name" value="Nucleotide_cyclase"/>
</dbReference>
<dbReference type="NCBIfam" id="TIGR00254">
    <property type="entry name" value="GGDEF"/>
    <property type="match status" value="1"/>
</dbReference>
<sequence>MRLERTFNPDDLSMQNMESPICMPIGFVHFLAQSETLQQVLDTVAEWINRIFNSDRASITLYENNDHLKVYSFSGSKAIPAEFLVPIHQAFVGRVFKKQQLMICDDVTQSDEIDCVMLASNGMGTCMDAPLMHGKVCLGTLNVAHHQTHIYTNEQAAQLQCIANWIALNIALHIQIMKMEHLATTDDLTGIPNRREFMRQIESRLNEYRTQGIDFHVAILDLDNFKSLNDRFGHDAGDKSLIHAVNIIKSHLLDCDLLARVGGEEFAIVLRSRSSQQALDTLETIRNALETTTVQHSGCDMSFTASIGVTQVCRLDDSFEPLVKRADLALYKAKETGRNRVEFHIGEER</sequence>
<dbReference type="GO" id="GO:1902201">
    <property type="term" value="P:negative regulation of bacterial-type flagellum-dependent cell motility"/>
    <property type="evidence" value="ECO:0007669"/>
    <property type="project" value="TreeGrafter"/>
</dbReference>
<feature type="domain" description="GGDEF" evidence="4">
    <location>
        <begin position="213"/>
        <end position="346"/>
    </location>
</feature>
<dbReference type="EC" id="2.7.7.65" evidence="2"/>
<dbReference type="InterPro" id="IPR000160">
    <property type="entry name" value="GGDEF_dom"/>
</dbReference>
<dbReference type="PANTHER" id="PTHR45138">
    <property type="entry name" value="REGULATORY COMPONENTS OF SENSORY TRANSDUCTION SYSTEM"/>
    <property type="match status" value="1"/>
</dbReference>
<dbReference type="FunFam" id="3.30.70.270:FF:000001">
    <property type="entry name" value="Diguanylate cyclase domain protein"/>
    <property type="match status" value="1"/>
</dbReference>
<dbReference type="GO" id="GO:0043709">
    <property type="term" value="P:cell adhesion involved in single-species biofilm formation"/>
    <property type="evidence" value="ECO:0007669"/>
    <property type="project" value="TreeGrafter"/>
</dbReference>
<evidence type="ECO:0000256" key="3">
    <source>
        <dbReference type="ARBA" id="ARBA00034247"/>
    </source>
</evidence>
<dbReference type="Pfam" id="PF00990">
    <property type="entry name" value="GGDEF"/>
    <property type="match status" value="1"/>
</dbReference>
<dbReference type="AlphaFoldDB" id="A0A1W6TX66"/>
<dbReference type="SMART" id="SM00065">
    <property type="entry name" value="GAF"/>
    <property type="match status" value="1"/>
</dbReference>
<comment type="cofactor">
    <cofactor evidence="1">
        <name>Mg(2+)</name>
        <dbReference type="ChEBI" id="CHEBI:18420"/>
    </cofactor>
</comment>
<dbReference type="InterPro" id="IPR003018">
    <property type="entry name" value="GAF"/>
</dbReference>
<name>A0A1W6TX66_VIBAL</name>
<dbReference type="SUPFAM" id="SSF55073">
    <property type="entry name" value="Nucleotide cyclase"/>
    <property type="match status" value="1"/>
</dbReference>
<dbReference type="InterPro" id="IPR029016">
    <property type="entry name" value="GAF-like_dom_sf"/>
</dbReference>
<dbReference type="CDD" id="cd01949">
    <property type="entry name" value="GGDEF"/>
    <property type="match status" value="1"/>
</dbReference>
<gene>
    <name evidence="5" type="ORF">K05K4_36820</name>
</gene>
<dbReference type="GO" id="GO:0005886">
    <property type="term" value="C:plasma membrane"/>
    <property type="evidence" value="ECO:0007669"/>
    <property type="project" value="TreeGrafter"/>
</dbReference>
<dbReference type="SMART" id="SM00267">
    <property type="entry name" value="GGDEF"/>
    <property type="match status" value="1"/>
</dbReference>
<organism evidence="5">
    <name type="scientific">Vibrio alginolyticus</name>
    <dbReference type="NCBI Taxonomy" id="663"/>
    <lineage>
        <taxon>Bacteria</taxon>
        <taxon>Pseudomonadati</taxon>
        <taxon>Pseudomonadota</taxon>
        <taxon>Gammaproteobacteria</taxon>
        <taxon>Vibrionales</taxon>
        <taxon>Vibrionaceae</taxon>
        <taxon>Vibrio</taxon>
    </lineage>
</organism>
<evidence type="ECO:0000256" key="1">
    <source>
        <dbReference type="ARBA" id="ARBA00001946"/>
    </source>
</evidence>
<reference evidence="5" key="1">
    <citation type="submission" date="2016-10" db="EMBL/GenBank/DDBJ databases">
        <title>The High Quality Genome of Vibrio alginolyticus K01M1.</title>
        <authorList>
            <person name="Wendling C."/>
            <person name="Chibani C.M."/>
            <person name="Hertel R."/>
            <person name="Sproer C."/>
            <person name="Bunk B."/>
            <person name="Overmann J."/>
            <person name="Roth O."/>
            <person name="Liesegang H."/>
        </authorList>
    </citation>
    <scope>NUCLEOTIDE SEQUENCE</scope>
    <source>
        <strain evidence="5">K05K4</strain>
    </source>
</reference>
<dbReference type="RefSeq" id="WP_025768490.1">
    <property type="nucleotide sequence ID" value="NZ_CP017890.1"/>
</dbReference>
<dbReference type="InterPro" id="IPR050469">
    <property type="entry name" value="Diguanylate_Cyclase"/>
</dbReference>
<protein>
    <recommendedName>
        <fullName evidence="2">diguanylate cyclase</fullName>
        <ecNumber evidence="2">2.7.7.65</ecNumber>
    </recommendedName>
</protein>
<proteinExistence type="predicted"/>
<dbReference type="Gene3D" id="3.30.70.270">
    <property type="match status" value="1"/>
</dbReference>
<dbReference type="PROSITE" id="PS50887">
    <property type="entry name" value="GGDEF"/>
    <property type="match status" value="1"/>
</dbReference>
<accession>A0A1W6TX66</accession>
<evidence type="ECO:0000256" key="2">
    <source>
        <dbReference type="ARBA" id="ARBA00012528"/>
    </source>
</evidence>
<dbReference type="EMBL" id="CP017903">
    <property type="protein sequence ID" value="ARP20409.1"/>
    <property type="molecule type" value="Genomic_DNA"/>
</dbReference>
<dbReference type="InterPro" id="IPR043128">
    <property type="entry name" value="Rev_trsase/Diguanyl_cyclase"/>
</dbReference>
<dbReference type="SUPFAM" id="SSF55781">
    <property type="entry name" value="GAF domain-like"/>
    <property type="match status" value="1"/>
</dbReference>
<dbReference type="Pfam" id="PF01590">
    <property type="entry name" value="GAF"/>
    <property type="match status" value="1"/>
</dbReference>
<comment type="catalytic activity">
    <reaction evidence="3">
        <text>2 GTP = 3',3'-c-di-GMP + 2 diphosphate</text>
        <dbReference type="Rhea" id="RHEA:24898"/>
        <dbReference type="ChEBI" id="CHEBI:33019"/>
        <dbReference type="ChEBI" id="CHEBI:37565"/>
        <dbReference type="ChEBI" id="CHEBI:58805"/>
        <dbReference type="EC" id="2.7.7.65"/>
    </reaction>
</comment>